<comment type="catalytic activity">
    <reaction evidence="6">
        <text>O-phospho-L-threonyl-[protein] + H2O = L-threonyl-[protein] + phosphate</text>
        <dbReference type="Rhea" id="RHEA:47004"/>
        <dbReference type="Rhea" id="RHEA-COMP:11060"/>
        <dbReference type="Rhea" id="RHEA-COMP:11605"/>
        <dbReference type="ChEBI" id="CHEBI:15377"/>
        <dbReference type="ChEBI" id="CHEBI:30013"/>
        <dbReference type="ChEBI" id="CHEBI:43474"/>
        <dbReference type="ChEBI" id="CHEBI:61977"/>
        <dbReference type="EC" id="3.1.3.16"/>
    </reaction>
</comment>
<comment type="catalytic activity">
    <reaction evidence="5">
        <text>O-phospho-L-seryl-[protein] + H2O = L-seryl-[protein] + phosphate</text>
        <dbReference type="Rhea" id="RHEA:20629"/>
        <dbReference type="Rhea" id="RHEA-COMP:9863"/>
        <dbReference type="Rhea" id="RHEA-COMP:11604"/>
        <dbReference type="ChEBI" id="CHEBI:15377"/>
        <dbReference type="ChEBI" id="CHEBI:29999"/>
        <dbReference type="ChEBI" id="CHEBI:43474"/>
        <dbReference type="ChEBI" id="CHEBI:83421"/>
        <dbReference type="EC" id="3.1.3.16"/>
    </reaction>
</comment>
<dbReference type="Gene3D" id="3.40.50.1000">
    <property type="entry name" value="HAD superfamily/HAD-like"/>
    <property type="match status" value="1"/>
</dbReference>
<dbReference type="EMBL" id="LUHQ01000004">
    <property type="protein sequence ID" value="OAP00336.1"/>
    <property type="molecule type" value="Genomic_DNA"/>
</dbReference>
<dbReference type="InterPro" id="IPR004274">
    <property type="entry name" value="FCP1_dom"/>
</dbReference>
<evidence type="ECO:0000313" key="9">
    <source>
        <dbReference type="Proteomes" id="UP000078284"/>
    </source>
</evidence>
<evidence type="ECO:0000256" key="4">
    <source>
        <dbReference type="ARBA" id="ARBA00023242"/>
    </source>
</evidence>
<reference evidence="9" key="1">
    <citation type="journal article" date="2016" name="Proc. Natl. Acad. Sci. U.S.A.">
        <title>Chromosome-level assembly of Arabidopsis thaliana Ler reveals the extent of translocation and inversion polymorphisms.</title>
        <authorList>
            <person name="Zapata L."/>
            <person name="Ding J."/>
            <person name="Willing E.M."/>
            <person name="Hartwig B."/>
            <person name="Bezdan D."/>
            <person name="Jiao W.B."/>
            <person name="Patel V."/>
            <person name="Velikkakam James G."/>
            <person name="Koornneef M."/>
            <person name="Ossowski S."/>
            <person name="Schneeberger K."/>
        </authorList>
    </citation>
    <scope>NUCLEOTIDE SEQUENCE [LARGE SCALE GENOMIC DNA]</scope>
    <source>
        <strain evidence="9">cv. Landsberg erecta</strain>
    </source>
</reference>
<dbReference type="InterPro" id="IPR023214">
    <property type="entry name" value="HAD_sf"/>
</dbReference>
<evidence type="ECO:0000256" key="3">
    <source>
        <dbReference type="ARBA" id="ARBA00022801"/>
    </source>
</evidence>
<name>A0A178V3A2_ARATH</name>
<comment type="subcellular location">
    <subcellularLocation>
        <location evidence="1">Nucleus</location>
    </subcellularLocation>
</comment>
<evidence type="ECO:0000313" key="8">
    <source>
        <dbReference type="EMBL" id="OAP00336.1"/>
    </source>
</evidence>
<evidence type="ECO:0000259" key="7">
    <source>
        <dbReference type="SMART" id="SM00577"/>
    </source>
</evidence>
<dbReference type="Proteomes" id="UP000078284">
    <property type="component" value="Chromosome 4"/>
</dbReference>
<evidence type="ECO:0000256" key="2">
    <source>
        <dbReference type="ARBA" id="ARBA00013081"/>
    </source>
</evidence>
<dbReference type="Pfam" id="PF03031">
    <property type="entry name" value="NIF"/>
    <property type="match status" value="1"/>
</dbReference>
<evidence type="ECO:0000256" key="1">
    <source>
        <dbReference type="ARBA" id="ARBA00004123"/>
    </source>
</evidence>
<comment type="caution">
    <text evidence="8">The sequence shown here is derived from an EMBL/GenBank/DDBJ whole genome shotgun (WGS) entry which is preliminary data.</text>
</comment>
<sequence>MACLNDDKKKKFHLVLDLDHTLVHSVLVSDLSEEQKYLIEEADSREQSPYEKTLDLLAVDERRVVIVDDAIDIWPHHNRNLLQISKYIYFSVGIELLINITEDKIDESRSNGSLAHKRFKKVSFKRPETVDT</sequence>
<dbReference type="EC" id="3.1.3.16" evidence="2"/>
<evidence type="ECO:0000256" key="6">
    <source>
        <dbReference type="ARBA" id="ARBA00048336"/>
    </source>
</evidence>
<dbReference type="InterPro" id="IPR039189">
    <property type="entry name" value="Fcp1"/>
</dbReference>
<keyword evidence="3" id="KW-0378">Hydrolase</keyword>
<evidence type="ECO:0000256" key="5">
    <source>
        <dbReference type="ARBA" id="ARBA00047761"/>
    </source>
</evidence>
<dbReference type="InterPro" id="IPR036412">
    <property type="entry name" value="HAD-like_sf"/>
</dbReference>
<accession>A0A178V3A2</accession>
<gene>
    <name evidence="8" type="ordered locus">AXX17_At4g30770</name>
</gene>
<dbReference type="GO" id="GO:0008420">
    <property type="term" value="F:RNA polymerase II CTD heptapeptide repeat phosphatase activity"/>
    <property type="evidence" value="ECO:0007669"/>
    <property type="project" value="InterPro"/>
</dbReference>
<keyword evidence="4" id="KW-0539">Nucleus</keyword>
<dbReference type="AlphaFoldDB" id="A0A178V3A2"/>
<dbReference type="GO" id="GO:0005634">
    <property type="term" value="C:nucleus"/>
    <property type="evidence" value="ECO:0007669"/>
    <property type="project" value="UniProtKB-SubCell"/>
</dbReference>
<dbReference type="PANTHER" id="PTHR23081">
    <property type="entry name" value="RNA POLYMERASE II CTD PHOSPHATASE"/>
    <property type="match status" value="1"/>
</dbReference>
<dbReference type="SMART" id="SM00577">
    <property type="entry name" value="CPDc"/>
    <property type="match status" value="1"/>
</dbReference>
<feature type="domain" description="FCP1 homology" evidence="7">
    <location>
        <begin position="10"/>
        <end position="94"/>
    </location>
</feature>
<dbReference type="SUPFAM" id="SSF56784">
    <property type="entry name" value="HAD-like"/>
    <property type="match status" value="1"/>
</dbReference>
<dbReference type="PANTHER" id="PTHR23081:SF22">
    <property type="entry name" value="RNA POLYMERASE II C-TERMINAL DOMAIN PHOSPHATASE-LIKE"/>
    <property type="match status" value="1"/>
</dbReference>
<organism evidence="8 9">
    <name type="scientific">Arabidopsis thaliana</name>
    <name type="common">Mouse-ear cress</name>
    <dbReference type="NCBI Taxonomy" id="3702"/>
    <lineage>
        <taxon>Eukaryota</taxon>
        <taxon>Viridiplantae</taxon>
        <taxon>Streptophyta</taxon>
        <taxon>Embryophyta</taxon>
        <taxon>Tracheophyta</taxon>
        <taxon>Spermatophyta</taxon>
        <taxon>Magnoliopsida</taxon>
        <taxon>eudicotyledons</taxon>
        <taxon>Gunneridae</taxon>
        <taxon>Pentapetalae</taxon>
        <taxon>rosids</taxon>
        <taxon>malvids</taxon>
        <taxon>Brassicales</taxon>
        <taxon>Brassicaceae</taxon>
        <taxon>Camelineae</taxon>
        <taxon>Arabidopsis</taxon>
    </lineage>
</organism>
<protein>
    <recommendedName>
        <fullName evidence="2">protein-serine/threonine phosphatase</fullName>
        <ecNumber evidence="2">3.1.3.16</ecNumber>
    </recommendedName>
</protein>
<proteinExistence type="predicted"/>